<dbReference type="Pfam" id="PF19867">
    <property type="entry name" value="DUF6340"/>
    <property type="match status" value="1"/>
</dbReference>
<organism evidence="2 3">
    <name type="scientific">Balneicella halophila</name>
    <dbReference type="NCBI Taxonomy" id="1537566"/>
    <lineage>
        <taxon>Bacteria</taxon>
        <taxon>Pseudomonadati</taxon>
        <taxon>Bacteroidota</taxon>
        <taxon>Bacteroidia</taxon>
        <taxon>Bacteroidales</taxon>
        <taxon>Balneicellaceae</taxon>
        <taxon>Balneicella</taxon>
    </lineage>
</organism>
<proteinExistence type="predicted"/>
<gene>
    <name evidence="2" type="ORF">C7377_0797</name>
</gene>
<sequence>MKKVFLLCVFLLISITLAFPAGVLTYEILRPASDPLPKDVKTLAFVYRNYNFKADSITHFYKYNDETFVDNEDYTKLIAESAYWGFRATVEEHYSLDTIPFVMLDETEGDSLRTIPPLTWDKVNLICAENKSDVLVSLDDITIFNNYETWFDGEKYNGVADISSFHRWTVYDPLTEVYLFEEAELDSLQAFETDYYLEQLVKSRLPHREEIMKVVAFSIGEALGKKLAPYWETVYREYYDSGTREMREAAKKVREEKWDEALQIWAEIQTNAPDKHKARAAFNMAIVHERLGLLTQALIDIQVSINFYKNIKKLEKERELAETLKEVLQRRKSEVEQLKAQNVE</sequence>
<comment type="caution">
    <text evidence="2">The sequence shown here is derived from an EMBL/GenBank/DDBJ whole genome shotgun (WGS) entry which is preliminary data.</text>
</comment>
<evidence type="ECO:0000256" key="1">
    <source>
        <dbReference type="SAM" id="Coils"/>
    </source>
</evidence>
<evidence type="ECO:0000313" key="3">
    <source>
        <dbReference type="Proteomes" id="UP000251835"/>
    </source>
</evidence>
<reference evidence="2 3" key="1">
    <citation type="submission" date="2018-05" db="EMBL/GenBank/DDBJ databases">
        <title>Genomic Encyclopedia of Type Strains, Phase IV (KMG-IV): sequencing the most valuable type-strain genomes for metagenomic binning, comparative biology and taxonomic classification.</title>
        <authorList>
            <person name="Goeker M."/>
        </authorList>
    </citation>
    <scope>NUCLEOTIDE SEQUENCE [LARGE SCALE GENOMIC DNA]</scope>
    <source>
        <strain evidence="2 3">DSM 28579</strain>
    </source>
</reference>
<dbReference type="RefSeq" id="WP_116496006.1">
    <property type="nucleotide sequence ID" value="NZ_QENZ01000003.1"/>
</dbReference>
<keyword evidence="1" id="KW-0175">Coiled coil</keyword>
<evidence type="ECO:0000313" key="2">
    <source>
        <dbReference type="EMBL" id="PVX52479.1"/>
    </source>
</evidence>
<dbReference type="InterPro" id="IPR045921">
    <property type="entry name" value="DUF6340"/>
</dbReference>
<keyword evidence="3" id="KW-1185">Reference proteome</keyword>
<dbReference type="AlphaFoldDB" id="A0A7L4US41"/>
<feature type="coiled-coil region" evidence="1">
    <location>
        <begin position="311"/>
        <end position="341"/>
    </location>
</feature>
<dbReference type="EMBL" id="QENZ01000003">
    <property type="protein sequence ID" value="PVX52479.1"/>
    <property type="molecule type" value="Genomic_DNA"/>
</dbReference>
<name>A0A7L4US41_BALHA</name>
<protein>
    <recommendedName>
        <fullName evidence="4">Tetratricopeptide repeat protein</fullName>
    </recommendedName>
</protein>
<dbReference type="Proteomes" id="UP000251835">
    <property type="component" value="Unassembled WGS sequence"/>
</dbReference>
<evidence type="ECO:0008006" key="4">
    <source>
        <dbReference type="Google" id="ProtNLM"/>
    </source>
</evidence>
<accession>A0A7L4US41</accession>
<dbReference type="OrthoDB" id="1115705at2"/>